<dbReference type="Proteomes" id="UP000054097">
    <property type="component" value="Unassembled WGS sequence"/>
</dbReference>
<proteinExistence type="predicted"/>
<reference evidence="2" key="2">
    <citation type="submission" date="2015-01" db="EMBL/GenBank/DDBJ databases">
        <title>Evolutionary Origins and Diversification of the Mycorrhizal Mutualists.</title>
        <authorList>
            <consortium name="DOE Joint Genome Institute"/>
            <consortium name="Mycorrhizal Genomics Consortium"/>
            <person name="Kohler A."/>
            <person name="Kuo A."/>
            <person name="Nagy L.G."/>
            <person name="Floudas D."/>
            <person name="Copeland A."/>
            <person name="Barry K.W."/>
            <person name="Cichocki N."/>
            <person name="Veneault-Fourrey C."/>
            <person name="LaButti K."/>
            <person name="Lindquist E.A."/>
            <person name="Lipzen A."/>
            <person name="Lundell T."/>
            <person name="Morin E."/>
            <person name="Murat C."/>
            <person name="Riley R."/>
            <person name="Ohm R."/>
            <person name="Sun H."/>
            <person name="Tunlid A."/>
            <person name="Henrissat B."/>
            <person name="Grigoriev I.V."/>
            <person name="Hibbett D.S."/>
            <person name="Martin F."/>
        </authorList>
    </citation>
    <scope>NUCLEOTIDE SEQUENCE [LARGE SCALE GENOMIC DNA]</scope>
    <source>
        <strain evidence="2">MAFF 305830</strain>
    </source>
</reference>
<name>A0A0C2WCP1_SERVB</name>
<reference evidence="1 2" key="1">
    <citation type="submission" date="2014-04" db="EMBL/GenBank/DDBJ databases">
        <authorList>
            <consortium name="DOE Joint Genome Institute"/>
            <person name="Kuo A."/>
            <person name="Zuccaro A."/>
            <person name="Kohler A."/>
            <person name="Nagy L.G."/>
            <person name="Floudas D."/>
            <person name="Copeland A."/>
            <person name="Barry K.W."/>
            <person name="Cichocki N."/>
            <person name="Veneault-Fourrey C."/>
            <person name="LaButti K."/>
            <person name="Lindquist E.A."/>
            <person name="Lipzen A."/>
            <person name="Lundell T."/>
            <person name="Morin E."/>
            <person name="Murat C."/>
            <person name="Sun H."/>
            <person name="Tunlid A."/>
            <person name="Henrissat B."/>
            <person name="Grigoriev I.V."/>
            <person name="Hibbett D.S."/>
            <person name="Martin F."/>
            <person name="Nordberg H.P."/>
            <person name="Cantor M.N."/>
            <person name="Hua S.X."/>
        </authorList>
    </citation>
    <scope>NUCLEOTIDE SEQUENCE [LARGE SCALE GENOMIC DNA]</scope>
    <source>
        <strain evidence="1 2">MAFF 305830</strain>
    </source>
</reference>
<evidence type="ECO:0000313" key="2">
    <source>
        <dbReference type="Proteomes" id="UP000054097"/>
    </source>
</evidence>
<organism evidence="1 2">
    <name type="scientific">Serendipita vermifera MAFF 305830</name>
    <dbReference type="NCBI Taxonomy" id="933852"/>
    <lineage>
        <taxon>Eukaryota</taxon>
        <taxon>Fungi</taxon>
        <taxon>Dikarya</taxon>
        <taxon>Basidiomycota</taxon>
        <taxon>Agaricomycotina</taxon>
        <taxon>Agaricomycetes</taxon>
        <taxon>Sebacinales</taxon>
        <taxon>Serendipitaceae</taxon>
        <taxon>Serendipita</taxon>
    </lineage>
</organism>
<gene>
    <name evidence="1" type="ORF">M408DRAFT_27201</name>
</gene>
<dbReference type="STRING" id="933852.A0A0C2WCP1"/>
<keyword evidence="2" id="KW-1185">Reference proteome</keyword>
<dbReference type="AlphaFoldDB" id="A0A0C2WCP1"/>
<dbReference type="EMBL" id="KN824326">
    <property type="protein sequence ID" value="KIM24223.1"/>
    <property type="molecule type" value="Genomic_DNA"/>
</dbReference>
<protein>
    <submittedName>
        <fullName evidence="1">Uncharacterized protein</fullName>
    </submittedName>
</protein>
<sequence>MSLPATGANHNEAPIQVLDQIATENNLVEVLKPKFDETHPIGDSRADLHCFHDPIEYFPPEIWIEIFMNIGFPDKMDDYFNPTDNLLVATLVSVAWRDAVLNLPELWTHVSINSQAALWTDDMLKLHMALGLSMGQLIHLRIMPSSTGSYESVLATLSTHSNRIKSISFEGFWNLGGSSFSKNLFQAMLNIGELSNLRVVQVTKKIAWNHLNWTIFLSNAPLLESTNLIIPLELLKEGRLSSCRSIGVGYHNLELAPLLGQFRCLKSLLWSAVPLYREPSNGRAQEILPTHVEELEELKFYALDRRTLRSIASFALKLRSLDVVVHWGEIGELLDACTLMPYLRTLELSIEQPEPVVVASPTRLLQIKTLVIKYDPIRINYLSGLLPAGPQLATLFDVFESCAPFVTDLYFHTGPQAYIPFEYISSLASLDRLTLSVPKLTSISHDVLIESRSLISISINIDARLISTFFQRVRAPELRRIVFLYGIRDDRSLEYPVVAFESSTFPMVSSIEWSNKPLIWKVGNLLSLQKISLRGLTRDGVTNLCVQFVIQPHNCPLLEHIEFGQLPEWDWLFIMLERRNYSNLHGVLRIKSLTFRTAVPSELLRPLTHLLAGRLTLRPSNQELSVNGIRQLYFNVNVTGCQSCLWSMRACPHPIQLVQKSRFVPDLRPRKFLRPTLSINSVIDPPLAPEIAQWLEGRSARYQAWDDEELGWRKQYLRSYSCNNTLIKRPMRVTEFTLAGTFHFEPMIVANE</sequence>
<evidence type="ECO:0000313" key="1">
    <source>
        <dbReference type="EMBL" id="KIM24223.1"/>
    </source>
</evidence>
<dbReference type="OrthoDB" id="3234653at2759"/>
<dbReference type="HOGENOM" id="CLU_015287_1_0_1"/>
<accession>A0A0C2WCP1</accession>